<dbReference type="InterPro" id="IPR001128">
    <property type="entry name" value="Cyt_P450"/>
</dbReference>
<dbReference type="GO" id="GO:0004497">
    <property type="term" value="F:monooxygenase activity"/>
    <property type="evidence" value="ECO:0007669"/>
    <property type="project" value="UniProtKB-KW"/>
</dbReference>
<dbReference type="PRINTS" id="PR00463">
    <property type="entry name" value="EP450I"/>
</dbReference>
<gene>
    <name evidence="10" type="ORF">M406DRAFT_251478</name>
</gene>
<dbReference type="RefSeq" id="XP_040779581.1">
    <property type="nucleotide sequence ID" value="XM_040916766.1"/>
</dbReference>
<keyword evidence="9" id="KW-0472">Membrane</keyword>
<organism evidence="10 11">
    <name type="scientific">Cryphonectria parasitica (strain ATCC 38755 / EP155)</name>
    <dbReference type="NCBI Taxonomy" id="660469"/>
    <lineage>
        <taxon>Eukaryota</taxon>
        <taxon>Fungi</taxon>
        <taxon>Dikarya</taxon>
        <taxon>Ascomycota</taxon>
        <taxon>Pezizomycotina</taxon>
        <taxon>Sordariomycetes</taxon>
        <taxon>Sordariomycetidae</taxon>
        <taxon>Diaporthales</taxon>
        <taxon>Cryphonectriaceae</taxon>
        <taxon>Cryphonectria-Endothia species complex</taxon>
        <taxon>Cryphonectria</taxon>
    </lineage>
</organism>
<keyword evidence="9" id="KW-0812">Transmembrane</keyword>
<feature type="region of interest" description="Disordered" evidence="8">
    <location>
        <begin position="455"/>
        <end position="483"/>
    </location>
</feature>
<dbReference type="PROSITE" id="PS00086">
    <property type="entry name" value="CYTOCHROME_P450"/>
    <property type="match status" value="1"/>
</dbReference>
<feature type="transmembrane region" description="Helical" evidence="9">
    <location>
        <begin position="12"/>
        <end position="32"/>
    </location>
</feature>
<accession>A0A9P5CSZ2</accession>
<evidence type="ECO:0000313" key="10">
    <source>
        <dbReference type="EMBL" id="KAF3768620.1"/>
    </source>
</evidence>
<comment type="similarity">
    <text evidence="2 7">Belongs to the cytochrome P450 family.</text>
</comment>
<dbReference type="InterPro" id="IPR050121">
    <property type="entry name" value="Cytochrome_P450_monoxygenase"/>
</dbReference>
<keyword evidence="11" id="KW-1185">Reference proteome</keyword>
<evidence type="ECO:0000256" key="1">
    <source>
        <dbReference type="ARBA" id="ARBA00001971"/>
    </source>
</evidence>
<feature type="binding site" description="axial binding residue" evidence="6">
    <location>
        <position position="533"/>
    </location>
    <ligand>
        <name>heme</name>
        <dbReference type="ChEBI" id="CHEBI:30413"/>
    </ligand>
    <ligandPart>
        <name>Fe</name>
        <dbReference type="ChEBI" id="CHEBI:18248"/>
    </ligandPart>
</feature>
<evidence type="ECO:0000256" key="5">
    <source>
        <dbReference type="ARBA" id="ARBA00023004"/>
    </source>
</evidence>
<dbReference type="EMBL" id="MU032345">
    <property type="protein sequence ID" value="KAF3768620.1"/>
    <property type="molecule type" value="Genomic_DNA"/>
</dbReference>
<evidence type="ECO:0000256" key="6">
    <source>
        <dbReference type="PIRSR" id="PIRSR602401-1"/>
    </source>
</evidence>
<keyword evidence="9" id="KW-1133">Transmembrane helix</keyword>
<dbReference type="SUPFAM" id="SSF48264">
    <property type="entry name" value="Cytochrome P450"/>
    <property type="match status" value="1"/>
</dbReference>
<dbReference type="Gene3D" id="1.10.630.10">
    <property type="entry name" value="Cytochrome P450"/>
    <property type="match status" value="1"/>
</dbReference>
<dbReference type="GO" id="GO:0005506">
    <property type="term" value="F:iron ion binding"/>
    <property type="evidence" value="ECO:0007669"/>
    <property type="project" value="InterPro"/>
</dbReference>
<evidence type="ECO:0000256" key="7">
    <source>
        <dbReference type="RuleBase" id="RU000461"/>
    </source>
</evidence>
<proteinExistence type="inferred from homology"/>
<keyword evidence="7" id="KW-0560">Oxidoreductase</keyword>
<dbReference type="Proteomes" id="UP000803844">
    <property type="component" value="Unassembled WGS sequence"/>
</dbReference>
<comment type="caution">
    <text evidence="10">The sequence shown here is derived from an EMBL/GenBank/DDBJ whole genome shotgun (WGS) entry which is preliminary data.</text>
</comment>
<dbReference type="InterPro" id="IPR017972">
    <property type="entry name" value="Cyt_P450_CS"/>
</dbReference>
<evidence type="ECO:0000256" key="3">
    <source>
        <dbReference type="ARBA" id="ARBA00022617"/>
    </source>
</evidence>
<sequence length="588" mass="65013">MDTVLSTSKSGGATTFLLLLFGITMAALYGLYRAILPKPIEGIPYNHDAVQKLFGDVPEMMAYILRTKRIFCWLSALNERHSSPIVQVFVKPMSPPWIVLTDPLEVQDILLRRTREFDRSRFVGDLIDGILPQQQLHFLSTDHRFKRNRALVNHLMGPTFISTVSAPEVYHAAISMVEVWELKCDLAAGRPFAAHADITALGLDSIFASSFGLEETESNMFLRLGALQHSSSSGSAIIDTPMPFPEEAPVPAIFSAILTLADSVTNSQLSPAPRLTSWVVRKLPYMRHAMAIKDSYIADRTAEYIALIESKDSTTPRSALHSVLLRERDLAAREGRRPDYHSRAIADEFFGFMTAGYDTSATTVSWGVKLLADHPEAQSRLRADLRAAVPAAAAAQGRAPTHAELDAAFRTTPYLDALVDEVQRHANTIAMVVRQAQVDTTVLGRRIPRGTEVFMPATGAGYKTPNMPVRDHERKPGARRAEGKALTGTWDDADIAVFRPERWLKRDAAENGAEVYDPMAGPQLAFGLGPRSCFGKRLAVQALKIQFALIVWHFELLRCPASLSGYEGVQRFALEPVQCYVRLARASS</sequence>
<dbReference type="GO" id="GO:0016705">
    <property type="term" value="F:oxidoreductase activity, acting on paired donors, with incorporation or reduction of molecular oxygen"/>
    <property type="evidence" value="ECO:0007669"/>
    <property type="project" value="InterPro"/>
</dbReference>
<dbReference type="GeneID" id="63833895"/>
<dbReference type="Pfam" id="PF00067">
    <property type="entry name" value="p450"/>
    <property type="match status" value="2"/>
</dbReference>
<keyword evidence="5 6" id="KW-0408">Iron</keyword>
<dbReference type="InterPro" id="IPR036396">
    <property type="entry name" value="Cyt_P450_sf"/>
</dbReference>
<reference evidence="10" key="1">
    <citation type="journal article" date="2020" name="Phytopathology">
        <title>Genome sequence of the chestnut blight fungus Cryphonectria parasitica EP155: A fundamental resource for an archetypical invasive plant pathogen.</title>
        <authorList>
            <person name="Crouch J.A."/>
            <person name="Dawe A."/>
            <person name="Aerts A."/>
            <person name="Barry K."/>
            <person name="Churchill A.C.L."/>
            <person name="Grimwood J."/>
            <person name="Hillman B."/>
            <person name="Milgroom M.G."/>
            <person name="Pangilinan J."/>
            <person name="Smith M."/>
            <person name="Salamov A."/>
            <person name="Schmutz J."/>
            <person name="Yadav J."/>
            <person name="Grigoriev I.V."/>
            <person name="Nuss D."/>
        </authorList>
    </citation>
    <scope>NUCLEOTIDE SEQUENCE</scope>
    <source>
        <strain evidence="10">EP155</strain>
    </source>
</reference>
<dbReference type="PRINTS" id="PR00385">
    <property type="entry name" value="P450"/>
</dbReference>
<dbReference type="OrthoDB" id="1470350at2759"/>
<keyword evidence="7 10" id="KW-0503">Monooxygenase</keyword>
<evidence type="ECO:0000256" key="9">
    <source>
        <dbReference type="SAM" id="Phobius"/>
    </source>
</evidence>
<evidence type="ECO:0000256" key="8">
    <source>
        <dbReference type="SAM" id="MobiDB-lite"/>
    </source>
</evidence>
<keyword evidence="3 6" id="KW-0349">Heme</keyword>
<comment type="cofactor">
    <cofactor evidence="1 6">
        <name>heme</name>
        <dbReference type="ChEBI" id="CHEBI:30413"/>
    </cofactor>
</comment>
<dbReference type="InterPro" id="IPR002401">
    <property type="entry name" value="Cyt_P450_E_grp-I"/>
</dbReference>
<evidence type="ECO:0000256" key="4">
    <source>
        <dbReference type="ARBA" id="ARBA00022723"/>
    </source>
</evidence>
<name>A0A9P5CSZ2_CRYP1</name>
<dbReference type="PANTHER" id="PTHR24305:SF232">
    <property type="entry name" value="P450, PUTATIVE (EUROFUNG)-RELATED"/>
    <property type="match status" value="1"/>
</dbReference>
<evidence type="ECO:0000256" key="2">
    <source>
        <dbReference type="ARBA" id="ARBA00010617"/>
    </source>
</evidence>
<dbReference type="AlphaFoldDB" id="A0A9P5CSZ2"/>
<dbReference type="PANTHER" id="PTHR24305">
    <property type="entry name" value="CYTOCHROME P450"/>
    <property type="match status" value="1"/>
</dbReference>
<keyword evidence="4 6" id="KW-0479">Metal-binding</keyword>
<evidence type="ECO:0000313" key="11">
    <source>
        <dbReference type="Proteomes" id="UP000803844"/>
    </source>
</evidence>
<feature type="compositionally biased region" description="Basic and acidic residues" evidence="8">
    <location>
        <begin position="469"/>
        <end position="483"/>
    </location>
</feature>
<dbReference type="GO" id="GO:0020037">
    <property type="term" value="F:heme binding"/>
    <property type="evidence" value="ECO:0007669"/>
    <property type="project" value="InterPro"/>
</dbReference>
<protein>
    <submittedName>
        <fullName evidence="10">Cytochrome P450 monooxygenase</fullName>
    </submittedName>
</protein>